<dbReference type="Gene3D" id="3.20.20.80">
    <property type="entry name" value="Glycosidases"/>
    <property type="match status" value="2"/>
</dbReference>
<dbReference type="AlphaFoldDB" id="A0A9P8LC40"/>
<keyword evidence="14" id="KW-1185">Reference proteome</keyword>
<dbReference type="PANTHER" id="PTHR22762">
    <property type="entry name" value="ALPHA-GLUCOSIDASE"/>
    <property type="match status" value="1"/>
</dbReference>
<dbReference type="FunFam" id="2.60.40.1180:FF:000001">
    <property type="entry name" value="Maltase-glucoamylase, intestinal"/>
    <property type="match status" value="1"/>
</dbReference>
<feature type="compositionally biased region" description="Low complexity" evidence="9">
    <location>
        <begin position="536"/>
        <end position="556"/>
    </location>
</feature>
<dbReference type="PROSITE" id="PS00129">
    <property type="entry name" value="GLYCOSYL_HYDROL_F31_1"/>
    <property type="match status" value="1"/>
</dbReference>
<evidence type="ECO:0000259" key="12">
    <source>
        <dbReference type="Pfam" id="PF21365"/>
    </source>
</evidence>
<dbReference type="GO" id="GO:0030246">
    <property type="term" value="F:carbohydrate binding"/>
    <property type="evidence" value="ECO:0007669"/>
    <property type="project" value="InterPro"/>
</dbReference>
<evidence type="ECO:0000256" key="9">
    <source>
        <dbReference type="SAM" id="MobiDB-lite"/>
    </source>
</evidence>
<keyword evidence="4 10" id="KW-0732">Signal</keyword>
<evidence type="ECO:0000256" key="6">
    <source>
        <dbReference type="ARBA" id="ARBA00023180"/>
    </source>
</evidence>
<evidence type="ECO:0000256" key="2">
    <source>
        <dbReference type="ARBA" id="ARBA00007806"/>
    </source>
</evidence>
<dbReference type="EC" id="3.2.1.20" evidence="3"/>
<dbReference type="SUPFAM" id="SSF74650">
    <property type="entry name" value="Galactose mutarotase-like"/>
    <property type="match status" value="1"/>
</dbReference>
<evidence type="ECO:0000313" key="14">
    <source>
        <dbReference type="Proteomes" id="UP000750711"/>
    </source>
</evidence>
<dbReference type="InterPro" id="IPR000322">
    <property type="entry name" value="Glyco_hydro_31_TIM"/>
</dbReference>
<proteinExistence type="inferred from homology"/>
<evidence type="ECO:0000256" key="10">
    <source>
        <dbReference type="SAM" id="SignalP"/>
    </source>
</evidence>
<dbReference type="Gene3D" id="2.60.40.1180">
    <property type="entry name" value="Golgi alpha-mannosidase II"/>
    <property type="match status" value="2"/>
</dbReference>
<dbReference type="CDD" id="cd14752">
    <property type="entry name" value="GH31_N"/>
    <property type="match status" value="1"/>
</dbReference>
<name>A0A9P8LC40_9PEZI</name>
<feature type="signal peptide" evidence="10">
    <location>
        <begin position="1"/>
        <end position="22"/>
    </location>
</feature>
<dbReference type="GO" id="GO:0005975">
    <property type="term" value="P:carbohydrate metabolic process"/>
    <property type="evidence" value="ECO:0007669"/>
    <property type="project" value="InterPro"/>
</dbReference>
<comment type="similarity">
    <text evidence="2 8">Belongs to the glycosyl hydrolase 31 family.</text>
</comment>
<reference evidence="13" key="1">
    <citation type="submission" date="2021-03" db="EMBL/GenBank/DDBJ databases">
        <title>Comparative genomics and phylogenomic investigation of the class Geoglossomycetes provide insights into ecological specialization and systematics.</title>
        <authorList>
            <person name="Melie T."/>
            <person name="Pirro S."/>
            <person name="Miller A.N."/>
            <person name="Quandt A."/>
        </authorList>
    </citation>
    <scope>NUCLEOTIDE SEQUENCE</scope>
    <source>
        <strain evidence="13">CAQ_001_2017</strain>
    </source>
</reference>
<keyword evidence="6" id="KW-0325">Glycoprotein</keyword>
<accession>A0A9P8LC40</accession>
<dbReference type="InterPro" id="IPR030458">
    <property type="entry name" value="Glyco_hydro_31_AS"/>
</dbReference>
<comment type="caution">
    <text evidence="13">The sequence shown here is derived from an EMBL/GenBank/DDBJ whole genome shotgun (WGS) entry which is preliminary data.</text>
</comment>
<dbReference type="GO" id="GO:0004558">
    <property type="term" value="F:alpha-1,4-glucosidase activity"/>
    <property type="evidence" value="ECO:0007669"/>
    <property type="project" value="UniProtKB-EC"/>
</dbReference>
<dbReference type="InterPro" id="IPR011013">
    <property type="entry name" value="Gal_mutarotase_sf_dom"/>
</dbReference>
<feature type="region of interest" description="Disordered" evidence="9">
    <location>
        <begin position="30"/>
        <end position="52"/>
    </location>
</feature>
<gene>
    <name evidence="13" type="ORF">GP486_003916</name>
</gene>
<protein>
    <recommendedName>
        <fullName evidence="3">alpha-glucosidase</fullName>
        <ecNumber evidence="3">3.2.1.20</ecNumber>
    </recommendedName>
</protein>
<comment type="catalytic activity">
    <reaction evidence="1">
        <text>Hydrolysis of terminal, non-reducing (1-&gt;4)-linked alpha-D-glucose residues with release of alpha-D-glucose.</text>
        <dbReference type="EC" id="3.2.1.20"/>
    </reaction>
</comment>
<evidence type="ECO:0000256" key="4">
    <source>
        <dbReference type="ARBA" id="ARBA00022729"/>
    </source>
</evidence>
<dbReference type="FunFam" id="3.20.20.80:FF:000138">
    <property type="entry name" value="Putative alpha-glucosidase AgdA"/>
    <property type="match status" value="1"/>
</dbReference>
<evidence type="ECO:0000313" key="13">
    <source>
        <dbReference type="EMBL" id="KAH0559569.1"/>
    </source>
</evidence>
<evidence type="ECO:0000256" key="3">
    <source>
        <dbReference type="ARBA" id="ARBA00012741"/>
    </source>
</evidence>
<dbReference type="Pfam" id="PF01055">
    <property type="entry name" value="Glyco_hydro_31_2nd"/>
    <property type="match status" value="1"/>
</dbReference>
<dbReference type="SUPFAM" id="SSF51011">
    <property type="entry name" value="Glycosyl hydrolase domain"/>
    <property type="match status" value="1"/>
</dbReference>
<feature type="chain" id="PRO_5040321508" description="alpha-glucosidase" evidence="10">
    <location>
        <begin position="23"/>
        <end position="904"/>
    </location>
</feature>
<feature type="region of interest" description="Disordered" evidence="9">
    <location>
        <begin position="531"/>
        <end position="556"/>
    </location>
</feature>
<evidence type="ECO:0000256" key="5">
    <source>
        <dbReference type="ARBA" id="ARBA00022801"/>
    </source>
</evidence>
<dbReference type="CDD" id="cd06602">
    <property type="entry name" value="GH31_MGAM_SI_GAA"/>
    <property type="match status" value="1"/>
</dbReference>
<dbReference type="PANTHER" id="PTHR22762:SF133">
    <property type="entry name" value="P-TYPE DOMAIN-CONTAINING PROTEIN"/>
    <property type="match status" value="1"/>
</dbReference>
<evidence type="ECO:0000256" key="1">
    <source>
        <dbReference type="ARBA" id="ARBA00001657"/>
    </source>
</evidence>
<sequence length="904" mass="99144">MWRTALLSTIVFSLTALSLVIAQLAEDSPTSPTVATRTSQRPLSTGPVATSNGQNMLANIDDPEAVDPQAPCPGYKARSVKHNTNGFVATLALAGKACNVYGTDIQSLNLTVEYQAKDRLHVWIIPTILDASNISQFILPAHLVGTPSIEHNGPYESDLAFDWGNDPTFYFAVSRVSTGDTLFTTKGSKLVFEDQFLEFKSLLPENYNLYGLGEVIHGLRLGNNLTRTIYAADAGDPIDLYYEVDKKSGKLTPYFGTSSNQSKTYSSASHGVYLRNAHGQEILLRPEGITWRTIGGSIDLYFYAGPSQAEVTKSFQLSAAGLPAMQQYWTFGFHQCRWGYHNWTELEDVVVNHEKFGIPLETIWTDIDYMELYRDFTVDHVAFPADAGRAFLRRLHDSGRHFVPIVDSAIYIPNPENASDSYDVYTKGEEQKVFMTNPDGSLYIGQVWPGYTVFPDWLSANGVQWWVDSIATWHKEIPFDGIWIDMSEVSSFCVGSCGSGNLASNPIHPPFALPGEPGYIPYDFPEGFDTTNSTEAASASAASSSQAADRSGAAGSPATVSYYRPEVTPGVRNVNYPPYVINHVQQGHDLAKSAVSPNATHADGTQEYDVHNLFGHQILNATYHGLAEVFPGKRPFIIGRSTFVGSGVWAGHWGGDNFSKWTYMFFSIPQALSFSLFGIPMFGVDTCGFAGNTDEELCNRWMQLSAFFTFYRNHNVLAAIPQEAYVWDSVAKATRDAMHIRFQLLPYIYTLMYQAHTTGSTVMRALAWEFPDDPSLASADRQFLLGPSIMVTPVLVQGATTVNGVFPGAGKGTIWYDWYTGVAVEADAGQNMTINAPLGNIPVFVRGGSVLPLQEPALTTTLARKKPWAILAALGCDGKATGNLYVDDGESVVPNATLWVKVSV</sequence>
<dbReference type="InterPro" id="IPR013780">
    <property type="entry name" value="Glyco_hydro_b"/>
</dbReference>
<dbReference type="SUPFAM" id="SSF51445">
    <property type="entry name" value="(Trans)glycosidases"/>
    <property type="match status" value="1"/>
</dbReference>
<dbReference type="Gene3D" id="2.60.40.1760">
    <property type="entry name" value="glycosyl hydrolase (family 31)"/>
    <property type="match status" value="1"/>
</dbReference>
<evidence type="ECO:0000259" key="11">
    <source>
        <dbReference type="Pfam" id="PF01055"/>
    </source>
</evidence>
<evidence type="ECO:0000256" key="8">
    <source>
        <dbReference type="RuleBase" id="RU361185"/>
    </source>
</evidence>
<dbReference type="Proteomes" id="UP000750711">
    <property type="component" value="Unassembled WGS sequence"/>
</dbReference>
<keyword evidence="7 8" id="KW-0326">Glycosidase</keyword>
<evidence type="ECO:0000256" key="7">
    <source>
        <dbReference type="ARBA" id="ARBA00023295"/>
    </source>
</evidence>
<feature type="domain" description="Glycosyl hydrolase family 31 C-terminal" evidence="12">
    <location>
        <begin position="759"/>
        <end position="851"/>
    </location>
</feature>
<dbReference type="InterPro" id="IPR048395">
    <property type="entry name" value="Glyco_hydro_31_C"/>
</dbReference>
<feature type="domain" description="Glycoside hydrolase family 31 TIM barrel" evidence="11">
    <location>
        <begin position="323"/>
        <end position="751"/>
    </location>
</feature>
<dbReference type="EMBL" id="JAGHQM010000568">
    <property type="protein sequence ID" value="KAH0559569.1"/>
    <property type="molecule type" value="Genomic_DNA"/>
</dbReference>
<dbReference type="Pfam" id="PF21365">
    <property type="entry name" value="Glyco_hydro_31_3rd"/>
    <property type="match status" value="1"/>
</dbReference>
<organism evidence="13 14">
    <name type="scientific">Trichoglossum hirsutum</name>
    <dbReference type="NCBI Taxonomy" id="265104"/>
    <lineage>
        <taxon>Eukaryota</taxon>
        <taxon>Fungi</taxon>
        <taxon>Dikarya</taxon>
        <taxon>Ascomycota</taxon>
        <taxon>Pezizomycotina</taxon>
        <taxon>Geoglossomycetes</taxon>
        <taxon>Geoglossales</taxon>
        <taxon>Geoglossaceae</taxon>
        <taxon>Trichoglossum</taxon>
    </lineage>
</organism>
<dbReference type="FunFam" id="3.20.20.80:FF:000169">
    <property type="entry name" value="Putative alpha-glucosidase AgdA"/>
    <property type="match status" value="1"/>
</dbReference>
<dbReference type="InterPro" id="IPR017853">
    <property type="entry name" value="GH"/>
</dbReference>
<keyword evidence="5 8" id="KW-0378">Hydrolase</keyword>